<dbReference type="PANTHER" id="PTHR13186">
    <property type="entry name" value="MEDIATOR OF RNA POLYMERASE II TRANSCRIPTION SUBUNIT 31"/>
    <property type="match status" value="1"/>
</dbReference>
<comment type="function">
    <text evidence="1">Component of the Mediator complex, a coactivator involved in the regulated transcription of nearly all RNA polymerase II-dependent genes. Mediator functions as a bridge to convey information from gene-specific regulatory proteins to the basal RNA polymerase II transcription machinery. Mediator is recruited to promoters by direct interactions with regulatory proteins and serves as a scaffold for the assembly of a functional preinitiation complex with RNA polymerase II and the general transcription factors.</text>
</comment>
<dbReference type="AlphaFoldDB" id="A0A8J5R7K5"/>
<keyword evidence="4" id="KW-1185">Reference proteome</keyword>
<dbReference type="GO" id="GO:0003712">
    <property type="term" value="F:transcription coregulator activity"/>
    <property type="evidence" value="ECO:0007669"/>
    <property type="project" value="InterPro"/>
</dbReference>
<sequence length="164" mass="18983">MSSNEQPTEKQPSIDRQENIVQSTEAKAEGEEEYTNLIQSLPTRWEIELEFVQSLSNIPYLQYLAQNNYLSDPNFINYLKYLTYWQKPEYAKFLVYPNCLHILEMLQNESFRLNIVNPEFSNTLMNDMVKRWQENDGEVDGTATIKNATPLNLEGVNSSSSGSN</sequence>
<dbReference type="Proteomes" id="UP000694255">
    <property type="component" value="Unassembled WGS sequence"/>
</dbReference>
<evidence type="ECO:0000313" key="3">
    <source>
        <dbReference type="EMBL" id="KAG7666250.1"/>
    </source>
</evidence>
<accession>A0A8J5R7K5</accession>
<evidence type="ECO:0000256" key="1">
    <source>
        <dbReference type="RuleBase" id="RU364129"/>
    </source>
</evidence>
<dbReference type="EMBL" id="JAGSYN010000027">
    <property type="protein sequence ID" value="KAG7666250.1"/>
    <property type="molecule type" value="Genomic_DNA"/>
</dbReference>
<dbReference type="GO" id="GO:0006355">
    <property type="term" value="P:regulation of DNA-templated transcription"/>
    <property type="evidence" value="ECO:0007669"/>
    <property type="project" value="InterPro"/>
</dbReference>
<feature type="compositionally biased region" description="Polar residues" evidence="2">
    <location>
        <begin position="1"/>
        <end position="11"/>
    </location>
</feature>
<keyword evidence="1" id="KW-0804">Transcription</keyword>
<protein>
    <recommendedName>
        <fullName evidence="1">Mediator of RNA polymerase II transcription subunit 31</fullName>
    </recommendedName>
</protein>
<dbReference type="Pfam" id="PF05669">
    <property type="entry name" value="Med31"/>
    <property type="match status" value="1"/>
</dbReference>
<dbReference type="RefSeq" id="XP_049266482.1">
    <property type="nucleotide sequence ID" value="XM_049405766.1"/>
</dbReference>
<gene>
    <name evidence="3" type="ORF">J8A68_000203</name>
</gene>
<evidence type="ECO:0000256" key="2">
    <source>
        <dbReference type="SAM" id="MobiDB-lite"/>
    </source>
</evidence>
<organism evidence="3 4">
    <name type="scientific">[Candida] subhashii</name>
    <dbReference type="NCBI Taxonomy" id="561895"/>
    <lineage>
        <taxon>Eukaryota</taxon>
        <taxon>Fungi</taxon>
        <taxon>Dikarya</taxon>
        <taxon>Ascomycota</taxon>
        <taxon>Saccharomycotina</taxon>
        <taxon>Pichiomycetes</taxon>
        <taxon>Debaryomycetaceae</taxon>
        <taxon>Spathaspora</taxon>
    </lineage>
</organism>
<dbReference type="GO" id="GO:0016592">
    <property type="term" value="C:mediator complex"/>
    <property type="evidence" value="ECO:0007669"/>
    <property type="project" value="InterPro"/>
</dbReference>
<keyword evidence="1" id="KW-0010">Activator</keyword>
<reference evidence="3 4" key="1">
    <citation type="journal article" date="2021" name="DNA Res.">
        <title>Genome analysis of Candida subhashii reveals its hybrid nature and dual mitochondrial genome conformations.</title>
        <authorList>
            <person name="Mixao V."/>
            <person name="Hegedusova E."/>
            <person name="Saus E."/>
            <person name="Pryszcz L.P."/>
            <person name="Cillingova A."/>
            <person name="Nosek J."/>
            <person name="Gabaldon T."/>
        </authorList>
    </citation>
    <scope>NUCLEOTIDE SEQUENCE [LARGE SCALE GENOMIC DNA]</scope>
    <source>
        <strain evidence="3 4">CBS 10753</strain>
    </source>
</reference>
<comment type="subcellular location">
    <subcellularLocation>
        <location evidence="1">Nucleus</location>
    </subcellularLocation>
</comment>
<dbReference type="InterPro" id="IPR008831">
    <property type="entry name" value="Mediator_Med31"/>
</dbReference>
<keyword evidence="1" id="KW-0539">Nucleus</keyword>
<comment type="similarity">
    <text evidence="1">Belongs to the Mediator complex subunit 31 family.</text>
</comment>
<name>A0A8J5R7K5_9ASCO</name>
<evidence type="ECO:0000313" key="4">
    <source>
        <dbReference type="Proteomes" id="UP000694255"/>
    </source>
</evidence>
<dbReference type="GeneID" id="73467004"/>
<comment type="caution">
    <text evidence="3">The sequence shown here is derived from an EMBL/GenBank/DDBJ whole genome shotgun (WGS) entry which is preliminary data.</text>
</comment>
<proteinExistence type="inferred from homology"/>
<keyword evidence="1" id="KW-0805">Transcription regulation</keyword>
<dbReference type="OrthoDB" id="10257739at2759"/>
<comment type="subunit">
    <text evidence="1">Component of the Mediator complex.</text>
</comment>
<feature type="region of interest" description="Disordered" evidence="2">
    <location>
        <begin position="1"/>
        <end position="33"/>
    </location>
</feature>